<gene>
    <name evidence="5" type="primary">ENOSF1</name>
    <name evidence="5" type="ORF">TNCT_270011</name>
</gene>
<comment type="caution">
    <text evidence="5">The sequence shown here is derived from an EMBL/GenBank/DDBJ whole genome shotgun (WGS) entry which is preliminary data.</text>
</comment>
<evidence type="ECO:0000256" key="1">
    <source>
        <dbReference type="ARBA" id="ARBA00001946"/>
    </source>
</evidence>
<name>A0A8X6FNS8_TRICU</name>
<sequence>MCIKKHGEFPVCPHAGGVGLCELVQHLAAWDYISVSGSFDKRMVEYVEHLHEHFETPVTIRKGRYMLPLRPGYSTKMKDKTIEDYQYPDGNVWKEMF</sequence>
<evidence type="ECO:0000259" key="4">
    <source>
        <dbReference type="Pfam" id="PF13378"/>
    </source>
</evidence>
<dbReference type="SUPFAM" id="SSF51604">
    <property type="entry name" value="Enolase C-terminal domain-like"/>
    <property type="match status" value="1"/>
</dbReference>
<dbReference type="OrthoDB" id="14161at2759"/>
<comment type="cofactor">
    <cofactor evidence="1">
        <name>Mg(2+)</name>
        <dbReference type="ChEBI" id="CHEBI:18420"/>
    </cofactor>
</comment>
<evidence type="ECO:0000313" key="5">
    <source>
        <dbReference type="EMBL" id="GFQ85765.1"/>
    </source>
</evidence>
<dbReference type="InterPro" id="IPR029065">
    <property type="entry name" value="Enolase_C-like"/>
</dbReference>
<keyword evidence="3" id="KW-0460">Magnesium</keyword>
<organism evidence="5 6">
    <name type="scientific">Trichonephila clavata</name>
    <name type="common">Joro spider</name>
    <name type="synonym">Nephila clavata</name>
    <dbReference type="NCBI Taxonomy" id="2740835"/>
    <lineage>
        <taxon>Eukaryota</taxon>
        <taxon>Metazoa</taxon>
        <taxon>Ecdysozoa</taxon>
        <taxon>Arthropoda</taxon>
        <taxon>Chelicerata</taxon>
        <taxon>Arachnida</taxon>
        <taxon>Araneae</taxon>
        <taxon>Araneomorphae</taxon>
        <taxon>Entelegynae</taxon>
        <taxon>Araneoidea</taxon>
        <taxon>Nephilidae</taxon>
        <taxon>Trichonephila</taxon>
    </lineage>
</organism>
<dbReference type="GO" id="GO:0016052">
    <property type="term" value="P:carbohydrate catabolic process"/>
    <property type="evidence" value="ECO:0007669"/>
    <property type="project" value="TreeGrafter"/>
</dbReference>
<dbReference type="GO" id="GO:0016836">
    <property type="term" value="F:hydro-lyase activity"/>
    <property type="evidence" value="ECO:0007669"/>
    <property type="project" value="TreeGrafter"/>
</dbReference>
<evidence type="ECO:0000313" key="6">
    <source>
        <dbReference type="Proteomes" id="UP000887116"/>
    </source>
</evidence>
<dbReference type="InterPro" id="IPR046945">
    <property type="entry name" value="RHMD-like"/>
</dbReference>
<dbReference type="PANTHER" id="PTHR13794:SF58">
    <property type="entry name" value="MITOCHONDRIAL ENOLASE SUPERFAMILY MEMBER 1"/>
    <property type="match status" value="1"/>
</dbReference>
<dbReference type="InterPro" id="IPR036849">
    <property type="entry name" value="Enolase-like_C_sf"/>
</dbReference>
<protein>
    <submittedName>
        <fullName evidence="5">Mitochondrial enolase superfamily member 1</fullName>
    </submittedName>
</protein>
<dbReference type="GO" id="GO:0000287">
    <property type="term" value="F:magnesium ion binding"/>
    <property type="evidence" value="ECO:0007669"/>
    <property type="project" value="TreeGrafter"/>
</dbReference>
<reference evidence="5" key="1">
    <citation type="submission" date="2020-07" db="EMBL/GenBank/DDBJ databases">
        <title>Multicomponent nature underlies the extraordinary mechanical properties of spider dragline silk.</title>
        <authorList>
            <person name="Kono N."/>
            <person name="Nakamura H."/>
            <person name="Mori M."/>
            <person name="Yoshida Y."/>
            <person name="Ohtoshi R."/>
            <person name="Malay A.D."/>
            <person name="Moran D.A.P."/>
            <person name="Tomita M."/>
            <person name="Numata K."/>
            <person name="Arakawa K."/>
        </authorList>
    </citation>
    <scope>NUCLEOTIDE SEQUENCE</scope>
</reference>
<keyword evidence="2" id="KW-0479">Metal-binding</keyword>
<dbReference type="Gene3D" id="3.20.20.120">
    <property type="entry name" value="Enolase-like C-terminal domain"/>
    <property type="match status" value="1"/>
</dbReference>
<evidence type="ECO:0000256" key="2">
    <source>
        <dbReference type="ARBA" id="ARBA00022723"/>
    </source>
</evidence>
<dbReference type="AlphaFoldDB" id="A0A8X6FNS8"/>
<dbReference type="Proteomes" id="UP000887116">
    <property type="component" value="Unassembled WGS sequence"/>
</dbReference>
<evidence type="ECO:0000256" key="3">
    <source>
        <dbReference type="ARBA" id="ARBA00022842"/>
    </source>
</evidence>
<keyword evidence="6" id="KW-1185">Reference proteome</keyword>
<dbReference type="EMBL" id="BMAO01013048">
    <property type="protein sequence ID" value="GFQ85765.1"/>
    <property type="molecule type" value="Genomic_DNA"/>
</dbReference>
<accession>A0A8X6FNS8</accession>
<proteinExistence type="predicted"/>
<dbReference type="PANTHER" id="PTHR13794">
    <property type="entry name" value="ENOLASE SUPERFAMILY, MANDELATE RACEMASE"/>
    <property type="match status" value="1"/>
</dbReference>
<dbReference type="Pfam" id="PF13378">
    <property type="entry name" value="MR_MLE_C"/>
    <property type="match status" value="1"/>
</dbReference>
<feature type="domain" description="Enolase C-terminal" evidence="4">
    <location>
        <begin position="9"/>
        <end position="79"/>
    </location>
</feature>